<dbReference type="EMBL" id="KL660079">
    <property type="protein sequence ID" value="KFA67913.1"/>
    <property type="molecule type" value="Genomic_DNA"/>
</dbReference>
<evidence type="ECO:0000313" key="1">
    <source>
        <dbReference type="EMBL" id="KFA67913.1"/>
    </source>
</evidence>
<proteinExistence type="predicted"/>
<name>A0A084QVC8_STAC4</name>
<keyword evidence="2" id="KW-1185">Reference proteome</keyword>
<reference evidence="1 2" key="1">
    <citation type="journal article" date="2014" name="BMC Genomics">
        <title>Comparative genome sequencing reveals chemotype-specific gene clusters in the toxigenic black mold Stachybotrys.</title>
        <authorList>
            <person name="Semeiks J."/>
            <person name="Borek D."/>
            <person name="Otwinowski Z."/>
            <person name="Grishin N.V."/>
        </authorList>
    </citation>
    <scope>NUCLEOTIDE SEQUENCE [LARGE SCALE GENOMIC DNA]</scope>
    <source>
        <strain evidence="1 2">IBT 40285</strain>
    </source>
</reference>
<dbReference type="InParanoid" id="A0A084QVC8"/>
<evidence type="ECO:0000313" key="2">
    <source>
        <dbReference type="Proteomes" id="UP000028524"/>
    </source>
</evidence>
<dbReference type="AlphaFoldDB" id="A0A084QVC8"/>
<dbReference type="Proteomes" id="UP000028524">
    <property type="component" value="Unassembled WGS sequence"/>
</dbReference>
<sequence>MFEILPSTQSRVPSKIARLPYMAPVDRLQMLGRRSPVCQVDASGGIRLDPPCLPGDTWFDLRLLLPGVVEAVHLEPQSRGNQAIEAVGRAKAKVAHASQCEKPSCPLKSRGGQAGPDLGFMGQMEGIFRTLFANSNRAVTVSDETWAGGQGRQGNRDGRDWMQEIRPVVQRTAQAAGNRMRLGRAPCSVFCRRRPAPKYPRAKGTWSYVNEAIPPCHFGHLTRVMGKVATTRTADQRRTGGLPASVTIWRAPPTIEPWFTLGPRALIPSAPPPRAHLILPAGAQIKMGQDERDGVRWAQWFPSGSWSNSPPHLLKCIWLGCPVISCSPAGSR</sequence>
<protein>
    <submittedName>
        <fullName evidence="1">Uncharacterized protein</fullName>
    </submittedName>
</protein>
<organism evidence="1 2">
    <name type="scientific">Stachybotrys chlorohalonatus (strain IBT 40285)</name>
    <dbReference type="NCBI Taxonomy" id="1283841"/>
    <lineage>
        <taxon>Eukaryota</taxon>
        <taxon>Fungi</taxon>
        <taxon>Dikarya</taxon>
        <taxon>Ascomycota</taxon>
        <taxon>Pezizomycotina</taxon>
        <taxon>Sordariomycetes</taxon>
        <taxon>Hypocreomycetidae</taxon>
        <taxon>Hypocreales</taxon>
        <taxon>Stachybotryaceae</taxon>
        <taxon>Stachybotrys</taxon>
    </lineage>
</organism>
<dbReference type="HOGENOM" id="CLU_837215_0_0_1"/>
<accession>A0A084QVC8</accession>
<gene>
    <name evidence="1" type="ORF">S40285_10174</name>
</gene>